<evidence type="ECO:0000259" key="1">
    <source>
        <dbReference type="Pfam" id="PF10881"/>
    </source>
</evidence>
<gene>
    <name evidence="2" type="ORF">NSJP_1431</name>
</gene>
<dbReference type="RefSeq" id="WP_172834205.1">
    <property type="nucleotide sequence ID" value="NZ_LT828648.1"/>
</dbReference>
<reference evidence="2 3" key="1">
    <citation type="submission" date="2017-03" db="EMBL/GenBank/DDBJ databases">
        <authorList>
            <person name="Afonso C.L."/>
            <person name="Miller P.J."/>
            <person name="Scott M.A."/>
            <person name="Spackman E."/>
            <person name="Goraichik I."/>
            <person name="Dimitrov K.M."/>
            <person name="Suarez D.L."/>
            <person name="Swayne D.E."/>
        </authorList>
    </citation>
    <scope>NUCLEOTIDE SEQUENCE [LARGE SCALE GENOMIC DNA]</scope>
    <source>
        <strain evidence="2">Genome sequencing of Nitrospira japonica strain NJ11</strain>
    </source>
</reference>
<dbReference type="Pfam" id="PF10881">
    <property type="entry name" value="DUF2726"/>
    <property type="match status" value="1"/>
</dbReference>
<dbReference type="InterPro" id="IPR024402">
    <property type="entry name" value="DUF2726"/>
</dbReference>
<sequence>MDQVLFWSALVIGICAMWWFKASRKQTPTQTEERTLPTGVILEPQPLLSDRDVRLYNLLRMAAQDRYIILARVPLLGILRVQVEGSGRMQMLRRMALQHVDFVLIHPGCRLVEHVVQVEGDQELNARETEKRQDIRRIVHASGIHLVVLEADRFYSVRQLEEMLGLAGE</sequence>
<dbReference type="KEGG" id="nja:NSJP_1431"/>
<evidence type="ECO:0000313" key="2">
    <source>
        <dbReference type="EMBL" id="SLM47603.1"/>
    </source>
</evidence>
<name>A0A1W1I455_9BACT</name>
<protein>
    <recommendedName>
        <fullName evidence="1">DUF2726 domain-containing protein</fullName>
    </recommendedName>
</protein>
<keyword evidence="3" id="KW-1185">Reference proteome</keyword>
<accession>A0A1W1I455</accession>
<dbReference type="Proteomes" id="UP000192042">
    <property type="component" value="Chromosome I"/>
</dbReference>
<organism evidence="2 3">
    <name type="scientific">Nitrospira japonica</name>
    <dbReference type="NCBI Taxonomy" id="1325564"/>
    <lineage>
        <taxon>Bacteria</taxon>
        <taxon>Pseudomonadati</taxon>
        <taxon>Nitrospirota</taxon>
        <taxon>Nitrospiria</taxon>
        <taxon>Nitrospirales</taxon>
        <taxon>Nitrospiraceae</taxon>
        <taxon>Nitrospira</taxon>
    </lineage>
</organism>
<dbReference type="STRING" id="1325564.NSJP_1431"/>
<dbReference type="AlphaFoldDB" id="A0A1W1I455"/>
<dbReference type="EMBL" id="LT828648">
    <property type="protein sequence ID" value="SLM47603.1"/>
    <property type="molecule type" value="Genomic_DNA"/>
</dbReference>
<proteinExistence type="predicted"/>
<feature type="domain" description="DUF2726" evidence="1">
    <location>
        <begin position="45"/>
        <end position="164"/>
    </location>
</feature>
<evidence type="ECO:0000313" key="3">
    <source>
        <dbReference type="Proteomes" id="UP000192042"/>
    </source>
</evidence>